<feature type="region of interest" description="Disordered" evidence="9">
    <location>
        <begin position="58"/>
        <end position="96"/>
    </location>
</feature>
<reference evidence="11" key="1">
    <citation type="submission" date="2013-04" db="EMBL/GenBank/DDBJ databases">
        <authorList>
            <person name="Qu J."/>
            <person name="Murali S.C."/>
            <person name="Bandaranaike D."/>
            <person name="Bellair M."/>
            <person name="Blankenburg K."/>
            <person name="Chao H."/>
            <person name="Dinh H."/>
            <person name="Doddapaneni H."/>
            <person name="Downs B."/>
            <person name="Dugan-Rocha S."/>
            <person name="Elkadiri S."/>
            <person name="Gnanaolivu R.D."/>
            <person name="Hernandez B."/>
            <person name="Javaid M."/>
            <person name="Jayaseelan J.C."/>
            <person name="Lee S."/>
            <person name="Li M."/>
            <person name="Ming W."/>
            <person name="Munidasa M."/>
            <person name="Muniz J."/>
            <person name="Nguyen L."/>
            <person name="Ongeri F."/>
            <person name="Osuji N."/>
            <person name="Pu L.-L."/>
            <person name="Puazo M."/>
            <person name="Qu C."/>
            <person name="Quiroz J."/>
            <person name="Raj R."/>
            <person name="Weissenberger G."/>
            <person name="Xin Y."/>
            <person name="Zou X."/>
            <person name="Han Y."/>
            <person name="Richards S."/>
            <person name="Worley K."/>
            <person name="Muzny D."/>
            <person name="Gibbs R."/>
        </authorList>
    </citation>
    <scope>NUCLEOTIDE SEQUENCE</scope>
    <source>
        <strain evidence="11">Sampled in the wild</strain>
    </source>
</reference>
<dbReference type="GO" id="GO:0021556">
    <property type="term" value="P:central nervous system formation"/>
    <property type="evidence" value="ECO:0007669"/>
    <property type="project" value="UniProtKB-ARBA"/>
</dbReference>
<evidence type="ECO:0000256" key="4">
    <source>
        <dbReference type="ARBA" id="ARBA00023015"/>
    </source>
</evidence>
<dbReference type="GO" id="GO:0007469">
    <property type="term" value="P:antennal development"/>
    <property type="evidence" value="ECO:0007669"/>
    <property type="project" value="UniProtKB-ARBA"/>
</dbReference>
<name>A0A8K0KLN6_LADFU</name>
<accession>A0A8K0KLN6</accession>
<dbReference type="PANTHER" id="PTHR33215">
    <property type="entry name" value="PROTEIN DISTAL ANTENNA"/>
    <property type="match status" value="1"/>
</dbReference>
<dbReference type="Proteomes" id="UP000792457">
    <property type="component" value="Unassembled WGS sequence"/>
</dbReference>
<keyword evidence="3" id="KW-0597">Phosphoprotein</keyword>
<sequence length="335" mass="35883">MAPKRQIRQLSVQDKLDAIQRVNDGESKASVARDIGVPESTLRGWCKSEDKLRNFAVNEKDDDGTGVGMLGSSPLSLVSDGGPSRKRSRSSLGDKDPELDEALWFWFRQQQQQQQQQAAHPHLQPQPAHVGALSLSEQFKSAAATAVGAGVCKDGGVAQERKEEDVVTAPIGGGLSGIGGGGGWFWKWYKRYGLATLPYHPAAAAAAVPPSIFGKSRVSTEGAVDATKASDAVGLKALGIGEATNGDQKDGAKRKSGEHSEDDDEEDEEDEEDAPPSAAVAVQHGEKFLRWLECCSDPSVTALQILQFRYLLNNVRACAARRAKSVKSPSVIKHT</sequence>
<keyword evidence="5 8" id="KW-0238">DNA-binding</keyword>
<dbReference type="GO" id="GO:0003700">
    <property type="term" value="F:DNA-binding transcription factor activity"/>
    <property type="evidence" value="ECO:0007669"/>
    <property type="project" value="UniProtKB-ARBA"/>
</dbReference>
<dbReference type="PANTHER" id="PTHR33215:SF13">
    <property type="entry name" value="PROTEIN DISTAL ANTENNA"/>
    <property type="match status" value="1"/>
</dbReference>
<keyword evidence="12" id="KW-1185">Reference proteome</keyword>
<keyword evidence="7 8" id="KW-0539">Nucleus</keyword>
<dbReference type="InterPro" id="IPR009057">
    <property type="entry name" value="Homeodomain-like_sf"/>
</dbReference>
<evidence type="ECO:0000256" key="1">
    <source>
        <dbReference type="ARBA" id="ARBA00004123"/>
    </source>
</evidence>
<comment type="caution">
    <text evidence="11">The sequence shown here is derived from an EMBL/GenBank/DDBJ whole genome shotgun (WGS) entry which is preliminary data.</text>
</comment>
<gene>
    <name evidence="11" type="ORF">J437_LFUL010136</name>
</gene>
<dbReference type="SUPFAM" id="SSF46689">
    <property type="entry name" value="Homeodomain-like"/>
    <property type="match status" value="1"/>
</dbReference>
<dbReference type="PROSITE" id="PS50960">
    <property type="entry name" value="HTH_PSQ"/>
    <property type="match status" value="1"/>
</dbReference>
<feature type="region of interest" description="Disordered" evidence="9">
    <location>
        <begin position="242"/>
        <end position="280"/>
    </location>
</feature>
<keyword evidence="6" id="KW-0804">Transcription</keyword>
<feature type="compositionally biased region" description="Acidic residues" evidence="9">
    <location>
        <begin position="260"/>
        <end position="274"/>
    </location>
</feature>
<dbReference type="GO" id="GO:0048749">
    <property type="term" value="P:compound eye development"/>
    <property type="evidence" value="ECO:0007669"/>
    <property type="project" value="UniProtKB-ARBA"/>
</dbReference>
<evidence type="ECO:0000256" key="9">
    <source>
        <dbReference type="SAM" id="MobiDB-lite"/>
    </source>
</evidence>
<comment type="subcellular location">
    <subcellularLocation>
        <location evidence="1 8">Nucleus</location>
    </subcellularLocation>
</comment>
<keyword evidence="2" id="KW-0217">Developmental protein</keyword>
<evidence type="ECO:0000256" key="5">
    <source>
        <dbReference type="ARBA" id="ARBA00023125"/>
    </source>
</evidence>
<dbReference type="GO" id="GO:0003677">
    <property type="term" value="F:DNA binding"/>
    <property type="evidence" value="ECO:0007669"/>
    <property type="project" value="UniProtKB-UniRule"/>
</dbReference>
<dbReference type="Pfam" id="PF04218">
    <property type="entry name" value="CENP-B_N"/>
    <property type="match status" value="1"/>
</dbReference>
<evidence type="ECO:0000256" key="8">
    <source>
        <dbReference type="PROSITE-ProRule" id="PRU00320"/>
    </source>
</evidence>
<proteinExistence type="predicted"/>
<dbReference type="FunFam" id="1.10.10.10:FF:000293">
    <property type="entry name" value="Tigger transposable element-derived protein 5"/>
    <property type="match status" value="1"/>
</dbReference>
<feature type="compositionally biased region" description="Basic and acidic residues" evidence="9">
    <location>
        <begin position="247"/>
        <end position="259"/>
    </location>
</feature>
<evidence type="ECO:0000313" key="12">
    <source>
        <dbReference type="Proteomes" id="UP000792457"/>
    </source>
</evidence>
<dbReference type="InterPro" id="IPR051839">
    <property type="entry name" value="RD_transcriptional_regulator"/>
</dbReference>
<reference evidence="11" key="2">
    <citation type="submission" date="2017-10" db="EMBL/GenBank/DDBJ databases">
        <title>Ladona fulva Genome sequencing and assembly.</title>
        <authorList>
            <person name="Murali S."/>
            <person name="Richards S."/>
            <person name="Bandaranaike D."/>
            <person name="Bellair M."/>
            <person name="Blankenburg K."/>
            <person name="Chao H."/>
            <person name="Dinh H."/>
            <person name="Doddapaneni H."/>
            <person name="Dugan-Rocha S."/>
            <person name="Elkadiri S."/>
            <person name="Gnanaolivu R."/>
            <person name="Hernandez B."/>
            <person name="Skinner E."/>
            <person name="Javaid M."/>
            <person name="Lee S."/>
            <person name="Li M."/>
            <person name="Ming W."/>
            <person name="Munidasa M."/>
            <person name="Muniz J."/>
            <person name="Nguyen L."/>
            <person name="Hughes D."/>
            <person name="Osuji N."/>
            <person name="Pu L.-L."/>
            <person name="Puazo M."/>
            <person name="Qu C."/>
            <person name="Quiroz J."/>
            <person name="Raj R."/>
            <person name="Weissenberger G."/>
            <person name="Xin Y."/>
            <person name="Zou X."/>
            <person name="Han Y."/>
            <person name="Worley K."/>
            <person name="Muzny D."/>
            <person name="Gibbs R."/>
        </authorList>
    </citation>
    <scope>NUCLEOTIDE SEQUENCE</scope>
    <source>
        <strain evidence="11">Sampled in the wild</strain>
    </source>
</reference>
<feature type="DNA-binding region" description="H-T-H motif" evidence="8">
    <location>
        <begin position="28"/>
        <end position="48"/>
    </location>
</feature>
<dbReference type="Gene3D" id="1.10.10.10">
    <property type="entry name" value="Winged helix-like DNA-binding domain superfamily/Winged helix DNA-binding domain"/>
    <property type="match status" value="1"/>
</dbReference>
<dbReference type="AlphaFoldDB" id="A0A8K0KLN6"/>
<organism evidence="11 12">
    <name type="scientific">Ladona fulva</name>
    <name type="common">Scarce chaser dragonfly</name>
    <name type="synonym">Libellula fulva</name>
    <dbReference type="NCBI Taxonomy" id="123851"/>
    <lineage>
        <taxon>Eukaryota</taxon>
        <taxon>Metazoa</taxon>
        <taxon>Ecdysozoa</taxon>
        <taxon>Arthropoda</taxon>
        <taxon>Hexapoda</taxon>
        <taxon>Insecta</taxon>
        <taxon>Pterygota</taxon>
        <taxon>Palaeoptera</taxon>
        <taxon>Odonata</taxon>
        <taxon>Epiprocta</taxon>
        <taxon>Anisoptera</taxon>
        <taxon>Libelluloidea</taxon>
        <taxon>Libellulidae</taxon>
        <taxon>Ladona</taxon>
    </lineage>
</organism>
<evidence type="ECO:0000259" key="10">
    <source>
        <dbReference type="PROSITE" id="PS50960"/>
    </source>
</evidence>
<protein>
    <recommendedName>
        <fullName evidence="10">HTH psq-type domain-containing protein</fullName>
    </recommendedName>
</protein>
<dbReference type="InterPro" id="IPR007889">
    <property type="entry name" value="HTH_Psq"/>
</dbReference>
<evidence type="ECO:0000256" key="3">
    <source>
        <dbReference type="ARBA" id="ARBA00022553"/>
    </source>
</evidence>
<evidence type="ECO:0000256" key="2">
    <source>
        <dbReference type="ARBA" id="ARBA00022473"/>
    </source>
</evidence>
<evidence type="ECO:0000256" key="7">
    <source>
        <dbReference type="ARBA" id="ARBA00023242"/>
    </source>
</evidence>
<dbReference type="GO" id="GO:0005634">
    <property type="term" value="C:nucleus"/>
    <property type="evidence" value="ECO:0007669"/>
    <property type="project" value="UniProtKB-SubCell"/>
</dbReference>
<dbReference type="EMBL" id="KZ308964">
    <property type="protein sequence ID" value="KAG8235905.1"/>
    <property type="molecule type" value="Genomic_DNA"/>
</dbReference>
<keyword evidence="4" id="KW-0805">Transcription regulation</keyword>
<evidence type="ECO:0000313" key="11">
    <source>
        <dbReference type="EMBL" id="KAG8235905.1"/>
    </source>
</evidence>
<dbReference type="GO" id="GO:0007379">
    <property type="term" value="P:segment specification"/>
    <property type="evidence" value="ECO:0007669"/>
    <property type="project" value="UniProtKB-ARBA"/>
</dbReference>
<evidence type="ECO:0000256" key="6">
    <source>
        <dbReference type="ARBA" id="ARBA00023163"/>
    </source>
</evidence>
<dbReference type="InterPro" id="IPR036388">
    <property type="entry name" value="WH-like_DNA-bd_sf"/>
</dbReference>
<dbReference type="OrthoDB" id="6624814at2759"/>
<feature type="domain" description="HTH psq-type" evidence="10">
    <location>
        <begin position="1"/>
        <end position="52"/>
    </location>
</feature>